<evidence type="ECO:0000256" key="1">
    <source>
        <dbReference type="ARBA" id="ARBA00022553"/>
    </source>
</evidence>
<sequence>MNRGESMDWLQRIPLKTSLVFLVVLMALNMAYYKHSKYMMFENEKMKIQMLYNSVITHIEQSAKAEKIVEDLIGQNLRTAAIAARYKLDPDIDKISNAELVELSKQLGVDNITLFKKTEDDIVGMKSSDEHDLNVSSKGWDTIHTALQQLFHLQEVKVGMGQTLPYFWSEPFDTSSSNPQIINKWGFYYDGSTNYIIDPFVSNKSFFGYQNLIGLNDMIRRLVEQNKQAGLEIAVLNTNKLLERKMPSAHPIPDNWFSERLVLFGQYEYRDQDEKRYAQLALNSGKTVYYQTVSGTRPIFKSFSPVQTSYVKYNPAGEVPLIEISSDYSQMNQMLNQRLNETLWFMAFCSCLCLIVLGLIFIGYSRNKKNAVRTVQDSYTESMEMLFQSIREQRHDFINHIQTIHGFLAIKQYGELEAYTKSLVGEIRLISGLVDINNPPLIALLQAKLSQAEQLDIRFEHRFSHMDKLKLQAIKATDVVKILSNLIDNAFDAAMEFEPERRFVRVEGEVAGDGLVKLTVSNSGKPISDEIRQQLFQSGFTTKNNGVNSGLGLHIVHQLVKRYKGDIQLHSEDGVTAFIVSIPLS</sequence>
<keyword evidence="2" id="KW-0808">Transferase</keyword>
<dbReference type="Gene3D" id="3.30.565.10">
    <property type="entry name" value="Histidine kinase-like ATPase, C-terminal domain"/>
    <property type="match status" value="1"/>
</dbReference>
<keyword evidence="10" id="KW-1185">Reference proteome</keyword>
<dbReference type="SUPFAM" id="SSF55874">
    <property type="entry name" value="ATPase domain of HSP90 chaperone/DNA topoisomerase II/histidine kinase"/>
    <property type="match status" value="1"/>
</dbReference>
<evidence type="ECO:0000256" key="3">
    <source>
        <dbReference type="ARBA" id="ARBA00022741"/>
    </source>
</evidence>
<dbReference type="RefSeq" id="WP_131015561.1">
    <property type="nucleotide sequence ID" value="NZ_SIRE01000016.1"/>
</dbReference>
<evidence type="ECO:0000313" key="9">
    <source>
        <dbReference type="EMBL" id="TBL75650.1"/>
    </source>
</evidence>
<feature type="domain" description="Histidine kinase" evidence="8">
    <location>
        <begin position="479"/>
        <end position="585"/>
    </location>
</feature>
<proteinExistence type="predicted"/>
<dbReference type="GO" id="GO:0042802">
    <property type="term" value="F:identical protein binding"/>
    <property type="evidence" value="ECO:0007669"/>
    <property type="project" value="TreeGrafter"/>
</dbReference>
<evidence type="ECO:0000259" key="8">
    <source>
        <dbReference type="PROSITE" id="PS50109"/>
    </source>
</evidence>
<keyword evidence="3" id="KW-0547">Nucleotide-binding</keyword>
<gene>
    <name evidence="9" type="ORF">EYB31_21890</name>
</gene>
<dbReference type="CDD" id="cd00075">
    <property type="entry name" value="HATPase"/>
    <property type="match status" value="1"/>
</dbReference>
<keyword evidence="7" id="KW-0472">Membrane</keyword>
<feature type="transmembrane region" description="Helical" evidence="7">
    <location>
        <begin position="343"/>
        <end position="364"/>
    </location>
</feature>
<dbReference type="InterPro" id="IPR039506">
    <property type="entry name" value="SPOB_a"/>
</dbReference>
<keyword evidence="4" id="KW-0418">Kinase</keyword>
<dbReference type="InterPro" id="IPR003594">
    <property type="entry name" value="HATPase_dom"/>
</dbReference>
<organism evidence="9 10">
    <name type="scientific">Paenibacillus thalictri</name>
    <dbReference type="NCBI Taxonomy" id="2527873"/>
    <lineage>
        <taxon>Bacteria</taxon>
        <taxon>Bacillati</taxon>
        <taxon>Bacillota</taxon>
        <taxon>Bacilli</taxon>
        <taxon>Bacillales</taxon>
        <taxon>Paenibacillaceae</taxon>
        <taxon>Paenibacillus</taxon>
    </lineage>
</organism>
<dbReference type="InterPro" id="IPR005467">
    <property type="entry name" value="His_kinase_dom"/>
</dbReference>
<evidence type="ECO:0000256" key="4">
    <source>
        <dbReference type="ARBA" id="ARBA00022777"/>
    </source>
</evidence>
<dbReference type="AlphaFoldDB" id="A0A4Q9DPE0"/>
<keyword evidence="6" id="KW-0902">Two-component regulatory system</keyword>
<dbReference type="PROSITE" id="PS50109">
    <property type="entry name" value="HIS_KIN"/>
    <property type="match status" value="1"/>
</dbReference>
<name>A0A4Q9DPE0_9BACL</name>
<dbReference type="Pfam" id="PF02518">
    <property type="entry name" value="HATPase_c"/>
    <property type="match status" value="1"/>
</dbReference>
<evidence type="ECO:0000313" key="10">
    <source>
        <dbReference type="Proteomes" id="UP000293142"/>
    </source>
</evidence>
<dbReference type="PANTHER" id="PTHR40448:SF1">
    <property type="entry name" value="TWO-COMPONENT SENSOR HISTIDINE KINASE"/>
    <property type="match status" value="1"/>
</dbReference>
<evidence type="ECO:0000256" key="7">
    <source>
        <dbReference type="SAM" id="Phobius"/>
    </source>
</evidence>
<evidence type="ECO:0000256" key="6">
    <source>
        <dbReference type="ARBA" id="ARBA00023012"/>
    </source>
</evidence>
<dbReference type="Proteomes" id="UP000293142">
    <property type="component" value="Unassembled WGS sequence"/>
</dbReference>
<dbReference type="GO" id="GO:0000155">
    <property type="term" value="F:phosphorelay sensor kinase activity"/>
    <property type="evidence" value="ECO:0007669"/>
    <property type="project" value="InterPro"/>
</dbReference>
<keyword evidence="5" id="KW-0067">ATP-binding</keyword>
<feature type="transmembrane region" description="Helical" evidence="7">
    <location>
        <begin position="13"/>
        <end position="33"/>
    </location>
</feature>
<dbReference type="InterPro" id="IPR016120">
    <property type="entry name" value="Sig_transdc_His_kin_SpoOB"/>
</dbReference>
<dbReference type="OrthoDB" id="1634477at2"/>
<dbReference type="SUPFAM" id="SSF55890">
    <property type="entry name" value="Sporulation response regulatory protein Spo0B"/>
    <property type="match status" value="1"/>
</dbReference>
<dbReference type="Gene3D" id="1.10.287.130">
    <property type="match status" value="1"/>
</dbReference>
<dbReference type="SMART" id="SM00387">
    <property type="entry name" value="HATPase_c"/>
    <property type="match status" value="1"/>
</dbReference>
<accession>A0A4Q9DPE0</accession>
<dbReference type="InterPro" id="IPR036890">
    <property type="entry name" value="HATPase_C_sf"/>
</dbReference>
<keyword evidence="1" id="KW-0597">Phosphoprotein</keyword>
<keyword evidence="7" id="KW-0812">Transmembrane</keyword>
<dbReference type="Pfam" id="PF14689">
    <property type="entry name" value="SPOB_a"/>
    <property type="match status" value="1"/>
</dbReference>
<evidence type="ECO:0000256" key="2">
    <source>
        <dbReference type="ARBA" id="ARBA00022679"/>
    </source>
</evidence>
<comment type="caution">
    <text evidence="9">The sequence shown here is derived from an EMBL/GenBank/DDBJ whole genome shotgun (WGS) entry which is preliminary data.</text>
</comment>
<dbReference type="PANTHER" id="PTHR40448">
    <property type="entry name" value="TWO-COMPONENT SENSOR HISTIDINE KINASE"/>
    <property type="match status" value="1"/>
</dbReference>
<dbReference type="GO" id="GO:0005524">
    <property type="term" value="F:ATP binding"/>
    <property type="evidence" value="ECO:0007669"/>
    <property type="project" value="UniProtKB-KW"/>
</dbReference>
<keyword evidence="7" id="KW-1133">Transmembrane helix</keyword>
<evidence type="ECO:0000256" key="5">
    <source>
        <dbReference type="ARBA" id="ARBA00022840"/>
    </source>
</evidence>
<protein>
    <submittedName>
        <fullName evidence="9">GHKL domain-containing protein</fullName>
    </submittedName>
</protein>
<dbReference type="EMBL" id="SIRE01000016">
    <property type="protein sequence ID" value="TBL75650.1"/>
    <property type="molecule type" value="Genomic_DNA"/>
</dbReference>
<reference evidence="9 10" key="1">
    <citation type="submission" date="2019-02" db="EMBL/GenBank/DDBJ databases">
        <title>Paenibacillus sp. nov., isolated from surface-sterilized tissue of Thalictrum simplex L.</title>
        <authorList>
            <person name="Tuo L."/>
        </authorList>
    </citation>
    <scope>NUCLEOTIDE SEQUENCE [LARGE SCALE GENOMIC DNA]</scope>
    <source>
        <strain evidence="9 10">N2SHLJ1</strain>
    </source>
</reference>